<organism evidence="2 3">
    <name type="scientific">Luteibacter rhizovicinus</name>
    <dbReference type="NCBI Taxonomy" id="242606"/>
    <lineage>
        <taxon>Bacteria</taxon>
        <taxon>Pseudomonadati</taxon>
        <taxon>Pseudomonadota</taxon>
        <taxon>Gammaproteobacteria</taxon>
        <taxon>Lysobacterales</taxon>
        <taxon>Rhodanobacteraceae</taxon>
        <taxon>Luteibacter</taxon>
    </lineage>
</organism>
<comment type="caution">
    <text evidence="2">The sequence shown here is derived from an EMBL/GenBank/DDBJ whole genome shotgun (WGS) entry which is preliminary data.</text>
</comment>
<dbReference type="EMBL" id="SMCS01000004">
    <property type="protein sequence ID" value="TCV93959.1"/>
    <property type="molecule type" value="Genomic_DNA"/>
</dbReference>
<protein>
    <submittedName>
        <fullName evidence="2">Uncharacterized protein</fullName>
    </submittedName>
</protein>
<evidence type="ECO:0000256" key="1">
    <source>
        <dbReference type="SAM" id="MobiDB-lite"/>
    </source>
</evidence>
<sequence>MTQISSVSNQAVVPVDQRKGKPPETEFYRNLPQYGAPKNSSAQAAVRSREPTTTPRAVGNASVNRAASPFKIAIHNIMTEYQAKSSQGMARNEPNKDGIAAHPPPWGERADMAGRYDFRHMTGMEARLAGWEIFNAGGLGRLDVTGFSPIRDMPLDPKECAFHMPSNNRPVDILAAMQFQADHGQVSQGVNRDYWLRVKAVAEQWQGRPKLPEVLAHCRCDATDRSSKNWHA</sequence>
<gene>
    <name evidence="2" type="ORF">EC912_104155</name>
</gene>
<reference evidence="2 3" key="1">
    <citation type="submission" date="2019-03" db="EMBL/GenBank/DDBJ databases">
        <title>Above-ground endophytic microbial communities from plants in different locations in the United States.</title>
        <authorList>
            <person name="Frank C."/>
        </authorList>
    </citation>
    <scope>NUCLEOTIDE SEQUENCE [LARGE SCALE GENOMIC DNA]</scope>
    <source>
        <strain evidence="2 3">LP_13_YM</strain>
    </source>
</reference>
<evidence type="ECO:0000313" key="2">
    <source>
        <dbReference type="EMBL" id="TCV93959.1"/>
    </source>
</evidence>
<dbReference type="AlphaFoldDB" id="A0A4V2W400"/>
<feature type="compositionally biased region" description="Polar residues" evidence="1">
    <location>
        <begin position="51"/>
        <end position="62"/>
    </location>
</feature>
<evidence type="ECO:0000313" key="3">
    <source>
        <dbReference type="Proteomes" id="UP000295645"/>
    </source>
</evidence>
<feature type="region of interest" description="Disordered" evidence="1">
    <location>
        <begin position="1"/>
        <end position="62"/>
    </location>
</feature>
<proteinExistence type="predicted"/>
<feature type="compositionally biased region" description="Polar residues" evidence="1">
    <location>
        <begin position="1"/>
        <end position="11"/>
    </location>
</feature>
<name>A0A4V2W400_9GAMM</name>
<dbReference type="Proteomes" id="UP000295645">
    <property type="component" value="Unassembled WGS sequence"/>
</dbReference>
<keyword evidence="3" id="KW-1185">Reference proteome</keyword>
<feature type="region of interest" description="Disordered" evidence="1">
    <location>
        <begin position="84"/>
        <end position="106"/>
    </location>
</feature>
<accession>A0A4V2W400</accession>
<dbReference type="RefSeq" id="WP_132144173.1">
    <property type="nucleotide sequence ID" value="NZ_SMCS01000004.1"/>
</dbReference>
<feature type="compositionally biased region" description="Basic and acidic residues" evidence="1">
    <location>
        <begin position="16"/>
        <end position="27"/>
    </location>
</feature>